<sequence>MKRKAKSRWLFPLLALSGLLAAGCAGSGGEEACTAIGGESGVAVAWKPADFATSASGTSHTDTGGLVAELCAHGVCESRTVGKADGDASPLLSSVELDEETGEGRVPVRFTVTARDDGDRVLFDERADVELRKYQPNGKDCPSTFFRATLTAAPEQGLAATPLGSVP</sequence>
<keyword evidence="1" id="KW-0732">Signal</keyword>
<dbReference type="Proteomes" id="UP001223144">
    <property type="component" value="Unassembled WGS sequence"/>
</dbReference>
<keyword evidence="3" id="KW-1185">Reference proteome</keyword>
<comment type="caution">
    <text evidence="2">The sequence shown here is derived from an EMBL/GenBank/DDBJ whole genome shotgun (WGS) entry which is preliminary data.</text>
</comment>
<feature type="chain" id="PRO_5047412916" description="Lipoprotein" evidence="1">
    <location>
        <begin position="22"/>
        <end position="167"/>
    </location>
</feature>
<evidence type="ECO:0000313" key="2">
    <source>
        <dbReference type="EMBL" id="MDH2389799.1"/>
    </source>
</evidence>
<dbReference type="PROSITE" id="PS51257">
    <property type="entry name" value="PROKAR_LIPOPROTEIN"/>
    <property type="match status" value="1"/>
</dbReference>
<evidence type="ECO:0000256" key="1">
    <source>
        <dbReference type="SAM" id="SignalP"/>
    </source>
</evidence>
<protein>
    <recommendedName>
        <fullName evidence="4">Lipoprotein</fullName>
    </recommendedName>
</protein>
<organism evidence="2 3">
    <name type="scientific">Streptomyces chengmaiensis</name>
    <dbReference type="NCBI Taxonomy" id="3040919"/>
    <lineage>
        <taxon>Bacteria</taxon>
        <taxon>Bacillati</taxon>
        <taxon>Actinomycetota</taxon>
        <taxon>Actinomycetes</taxon>
        <taxon>Kitasatosporales</taxon>
        <taxon>Streptomycetaceae</taxon>
        <taxon>Streptomyces</taxon>
    </lineage>
</organism>
<dbReference type="RefSeq" id="WP_279928124.1">
    <property type="nucleotide sequence ID" value="NZ_JARWBG010000013.1"/>
</dbReference>
<dbReference type="EMBL" id="JARWBG010000013">
    <property type="protein sequence ID" value="MDH2389799.1"/>
    <property type="molecule type" value="Genomic_DNA"/>
</dbReference>
<name>A0ABT6HP22_9ACTN</name>
<reference evidence="2 3" key="1">
    <citation type="submission" date="2023-04" db="EMBL/GenBank/DDBJ databases">
        <title>Streptomyces chengmaiensis sp. nov. isolated from the stem of mangrove plant in Hainan.</title>
        <authorList>
            <person name="Huang X."/>
            <person name="Zhou S."/>
            <person name="Chu X."/>
            <person name="Xie Y."/>
            <person name="Lin Y."/>
        </authorList>
    </citation>
    <scope>NUCLEOTIDE SEQUENCE [LARGE SCALE GENOMIC DNA]</scope>
    <source>
        <strain evidence="2 3">HNM0663</strain>
    </source>
</reference>
<accession>A0ABT6HP22</accession>
<gene>
    <name evidence="2" type="ORF">QCN29_13545</name>
</gene>
<feature type="signal peptide" evidence="1">
    <location>
        <begin position="1"/>
        <end position="21"/>
    </location>
</feature>
<proteinExistence type="predicted"/>
<evidence type="ECO:0008006" key="4">
    <source>
        <dbReference type="Google" id="ProtNLM"/>
    </source>
</evidence>
<evidence type="ECO:0000313" key="3">
    <source>
        <dbReference type="Proteomes" id="UP001223144"/>
    </source>
</evidence>